<comment type="subcellular location">
    <subcellularLocation>
        <location evidence="2 15">Cytoplasm</location>
    </subcellularLocation>
</comment>
<evidence type="ECO:0000313" key="18">
    <source>
        <dbReference type="Proteomes" id="UP000654345"/>
    </source>
</evidence>
<evidence type="ECO:0000256" key="8">
    <source>
        <dbReference type="ARBA" id="ARBA00022679"/>
    </source>
</evidence>
<evidence type="ECO:0000256" key="1">
    <source>
        <dbReference type="ARBA" id="ARBA00001946"/>
    </source>
</evidence>
<evidence type="ECO:0000256" key="14">
    <source>
        <dbReference type="ARBA" id="ARBA00049402"/>
    </source>
</evidence>
<comment type="cofactor">
    <cofactor evidence="1 15">
        <name>Mg(2+)</name>
        <dbReference type="ChEBI" id="CHEBI:18420"/>
    </cofactor>
</comment>
<comment type="catalytic activity">
    <reaction evidence="13">
        <text>GMP + diphosphate = guanine + 5-phospho-alpha-D-ribose 1-diphosphate</text>
        <dbReference type="Rhea" id="RHEA:25424"/>
        <dbReference type="ChEBI" id="CHEBI:16235"/>
        <dbReference type="ChEBI" id="CHEBI:33019"/>
        <dbReference type="ChEBI" id="CHEBI:58017"/>
        <dbReference type="ChEBI" id="CHEBI:58115"/>
        <dbReference type="EC" id="2.4.2.8"/>
    </reaction>
    <physiologicalReaction direction="right-to-left" evidence="13">
        <dbReference type="Rhea" id="RHEA:25426"/>
    </physiologicalReaction>
</comment>
<protein>
    <recommendedName>
        <fullName evidence="15">Hypoxanthine phosphoribosyltransferase</fullName>
        <ecNumber evidence="15">2.4.2.8</ecNumber>
    </recommendedName>
</protein>
<evidence type="ECO:0000256" key="6">
    <source>
        <dbReference type="ARBA" id="ARBA00022490"/>
    </source>
</evidence>
<dbReference type="PANTHER" id="PTHR43340">
    <property type="entry name" value="HYPOXANTHINE-GUANINE PHOSPHORIBOSYLTRANSFERASE"/>
    <property type="match status" value="1"/>
</dbReference>
<keyword evidence="12 15" id="KW-0460">Magnesium</keyword>
<evidence type="ECO:0000256" key="11">
    <source>
        <dbReference type="ARBA" id="ARBA00022741"/>
    </source>
</evidence>
<evidence type="ECO:0000256" key="7">
    <source>
        <dbReference type="ARBA" id="ARBA00022676"/>
    </source>
</evidence>
<feature type="domain" description="Phosphoribosyltransferase" evidence="16">
    <location>
        <begin position="13"/>
        <end position="159"/>
    </location>
</feature>
<proteinExistence type="inferred from homology"/>
<dbReference type="PANTHER" id="PTHR43340:SF1">
    <property type="entry name" value="HYPOXANTHINE PHOSPHORIBOSYLTRANSFERASE"/>
    <property type="match status" value="1"/>
</dbReference>
<keyword evidence="10 15" id="KW-0660">Purine salvage</keyword>
<evidence type="ECO:0000256" key="4">
    <source>
        <dbReference type="ARBA" id="ARBA00004676"/>
    </source>
</evidence>
<evidence type="ECO:0000259" key="16">
    <source>
        <dbReference type="Pfam" id="PF00156"/>
    </source>
</evidence>
<comment type="pathway">
    <text evidence="4">Purine metabolism; GMP biosynthesis via salvage pathway; GMP from guanine: step 1/1.</text>
</comment>
<gene>
    <name evidence="17" type="ORF">KSB_18710</name>
</gene>
<dbReference type="InterPro" id="IPR050408">
    <property type="entry name" value="HGPRT"/>
</dbReference>
<evidence type="ECO:0000256" key="3">
    <source>
        <dbReference type="ARBA" id="ARBA00004669"/>
    </source>
</evidence>
<evidence type="ECO:0000256" key="13">
    <source>
        <dbReference type="ARBA" id="ARBA00048811"/>
    </source>
</evidence>
<name>A0ABQ3UKZ6_9CHLR</name>
<keyword evidence="9 15" id="KW-0479">Metal-binding</keyword>
<dbReference type="NCBIfam" id="TIGR01203">
    <property type="entry name" value="HGPRTase"/>
    <property type="match status" value="1"/>
</dbReference>
<evidence type="ECO:0000256" key="9">
    <source>
        <dbReference type="ARBA" id="ARBA00022723"/>
    </source>
</evidence>
<dbReference type="CDD" id="cd06223">
    <property type="entry name" value="PRTases_typeI"/>
    <property type="match status" value="1"/>
</dbReference>
<dbReference type="EMBL" id="BNJG01000001">
    <property type="protein sequence ID" value="GHO53396.1"/>
    <property type="molecule type" value="Genomic_DNA"/>
</dbReference>
<dbReference type="InterPro" id="IPR005904">
    <property type="entry name" value="Hxn_phspho_trans"/>
</dbReference>
<dbReference type="Pfam" id="PF00156">
    <property type="entry name" value="Pribosyltran"/>
    <property type="match status" value="1"/>
</dbReference>
<keyword evidence="18" id="KW-1185">Reference proteome</keyword>
<comment type="similarity">
    <text evidence="5 15">Belongs to the purine/pyrimidine phosphoribosyltransferase family.</text>
</comment>
<reference evidence="17 18" key="1">
    <citation type="journal article" date="2021" name="Int. J. Syst. Evol. Microbiol.">
        <title>Reticulibacter mediterranei gen. nov., sp. nov., within the new family Reticulibacteraceae fam. nov., and Ktedonospora formicarum gen. nov., sp. nov., Ktedonobacter robiniae sp. nov., Dictyobacter formicarum sp. nov. and Dictyobacter arantiisoli sp. nov., belonging to the class Ktedonobacteria.</title>
        <authorList>
            <person name="Yabe S."/>
            <person name="Zheng Y."/>
            <person name="Wang C.M."/>
            <person name="Sakai Y."/>
            <person name="Abe K."/>
            <person name="Yokota A."/>
            <person name="Donadio S."/>
            <person name="Cavaletti L."/>
            <person name="Monciardini P."/>
        </authorList>
    </citation>
    <scope>NUCLEOTIDE SEQUENCE [LARGE SCALE GENOMIC DNA]</scope>
    <source>
        <strain evidence="17 18">SOSP1-30</strain>
    </source>
</reference>
<keyword evidence="6 15" id="KW-0963">Cytoplasm</keyword>
<comment type="caution">
    <text evidence="17">The sequence shown here is derived from an EMBL/GenBank/DDBJ whole genome shotgun (WGS) entry which is preliminary data.</text>
</comment>
<dbReference type="SUPFAM" id="SSF53271">
    <property type="entry name" value="PRTase-like"/>
    <property type="match status" value="1"/>
</dbReference>
<comment type="catalytic activity">
    <reaction evidence="14">
        <text>IMP + diphosphate = hypoxanthine + 5-phospho-alpha-D-ribose 1-diphosphate</text>
        <dbReference type="Rhea" id="RHEA:17973"/>
        <dbReference type="ChEBI" id="CHEBI:17368"/>
        <dbReference type="ChEBI" id="CHEBI:33019"/>
        <dbReference type="ChEBI" id="CHEBI:58017"/>
        <dbReference type="ChEBI" id="CHEBI:58053"/>
        <dbReference type="EC" id="2.4.2.8"/>
    </reaction>
    <physiologicalReaction direction="right-to-left" evidence="14">
        <dbReference type="Rhea" id="RHEA:17975"/>
    </physiologicalReaction>
</comment>
<sequence>MHQDISEVLYSEAQIQAKVQELGQQITTDYQGKHLLLLGTLKGAVPFIADLARAIELPLELDYMAVASYGNSTHSSGVVRILKDLEGPIDNKHILIIEDIIDSGLTLAYLVDVIRRRNPLSLRICTLLYKERTRLKEVPVDYTGFTIPDKFVVGYGLDYSQYYRNLPYIGILKPSVYEGTEPEEQHSSPAETQAI</sequence>
<evidence type="ECO:0000256" key="15">
    <source>
        <dbReference type="RuleBase" id="RU364099"/>
    </source>
</evidence>
<accession>A0ABQ3UKZ6</accession>
<evidence type="ECO:0000313" key="17">
    <source>
        <dbReference type="EMBL" id="GHO53396.1"/>
    </source>
</evidence>
<dbReference type="InterPro" id="IPR029057">
    <property type="entry name" value="PRTase-like"/>
</dbReference>
<keyword evidence="7 15" id="KW-0328">Glycosyltransferase</keyword>
<dbReference type="Proteomes" id="UP000654345">
    <property type="component" value="Unassembled WGS sequence"/>
</dbReference>
<keyword evidence="11 15" id="KW-0547">Nucleotide-binding</keyword>
<dbReference type="EC" id="2.4.2.8" evidence="15"/>
<dbReference type="GO" id="GO:0016757">
    <property type="term" value="F:glycosyltransferase activity"/>
    <property type="evidence" value="ECO:0007669"/>
    <property type="project" value="UniProtKB-KW"/>
</dbReference>
<evidence type="ECO:0000256" key="12">
    <source>
        <dbReference type="ARBA" id="ARBA00022842"/>
    </source>
</evidence>
<dbReference type="RefSeq" id="WP_201370233.1">
    <property type="nucleotide sequence ID" value="NZ_BNJG01000001.1"/>
</dbReference>
<dbReference type="Gene3D" id="3.40.50.2020">
    <property type="match status" value="1"/>
</dbReference>
<dbReference type="InterPro" id="IPR000836">
    <property type="entry name" value="PRTase_dom"/>
</dbReference>
<comment type="pathway">
    <text evidence="3 15">Purine metabolism; IMP biosynthesis via salvage pathway; IMP from hypoxanthine: step 1/1.</text>
</comment>
<evidence type="ECO:0000256" key="10">
    <source>
        <dbReference type="ARBA" id="ARBA00022726"/>
    </source>
</evidence>
<keyword evidence="8 15" id="KW-0808">Transferase</keyword>
<evidence type="ECO:0000256" key="2">
    <source>
        <dbReference type="ARBA" id="ARBA00004496"/>
    </source>
</evidence>
<evidence type="ECO:0000256" key="5">
    <source>
        <dbReference type="ARBA" id="ARBA00008391"/>
    </source>
</evidence>
<organism evidence="17 18">
    <name type="scientific">Ktedonobacter robiniae</name>
    <dbReference type="NCBI Taxonomy" id="2778365"/>
    <lineage>
        <taxon>Bacteria</taxon>
        <taxon>Bacillati</taxon>
        <taxon>Chloroflexota</taxon>
        <taxon>Ktedonobacteria</taxon>
        <taxon>Ktedonobacterales</taxon>
        <taxon>Ktedonobacteraceae</taxon>
        <taxon>Ktedonobacter</taxon>
    </lineage>
</organism>